<evidence type="ECO:0000313" key="2">
    <source>
        <dbReference type="Proteomes" id="UP000483672"/>
    </source>
</evidence>
<name>A0A6G1M6T4_ORBOL</name>
<dbReference type="Proteomes" id="UP000483672">
    <property type="component" value="Unassembled WGS sequence"/>
</dbReference>
<accession>A0A6G1M6T4</accession>
<reference evidence="1 2" key="1">
    <citation type="submission" date="2019-06" db="EMBL/GenBank/DDBJ databases">
        <authorList>
            <person name="Palmer J.M."/>
        </authorList>
    </citation>
    <scope>NUCLEOTIDE SEQUENCE [LARGE SCALE GENOMIC DNA]</scope>
    <source>
        <strain evidence="1 2">TWF191</strain>
    </source>
</reference>
<sequence>MVNNTLIVKFDHGCLNSSSSDSLCISKKVNGVYNVVFDNAAPRPAVGQKKLLTNNTFKFTTNYQVYFTQDYSNDALINSATDPKEIGPGQYVEWQDNDLSEAANADVKLLSAEQAKSSFAVKNAPKSFHVAVKASTGNSWSTIFVDPNQHMGGGTITLTPKNEYILYWYNLADTEYVHEVFEGDAFKFNFPPGDSTRTIRYGYATQDQPVDGSEAPSFYIVGA</sequence>
<gene>
    <name evidence="1" type="ORF">TWF191_011295</name>
</gene>
<protein>
    <submittedName>
        <fullName evidence="1">Uncharacterized protein</fullName>
    </submittedName>
</protein>
<dbReference type="AlphaFoldDB" id="A0A6G1M6T4"/>
<proteinExistence type="predicted"/>
<evidence type="ECO:0000313" key="1">
    <source>
        <dbReference type="EMBL" id="KAF3209863.1"/>
    </source>
</evidence>
<comment type="caution">
    <text evidence="1">The sequence shown here is derived from an EMBL/GenBank/DDBJ whole genome shotgun (WGS) entry which is preliminary data.</text>
</comment>
<organism evidence="1 2">
    <name type="scientific">Orbilia oligospora</name>
    <name type="common">Nematode-trapping fungus</name>
    <name type="synonym">Arthrobotrys oligospora</name>
    <dbReference type="NCBI Taxonomy" id="2813651"/>
    <lineage>
        <taxon>Eukaryota</taxon>
        <taxon>Fungi</taxon>
        <taxon>Dikarya</taxon>
        <taxon>Ascomycota</taxon>
        <taxon>Pezizomycotina</taxon>
        <taxon>Orbiliomycetes</taxon>
        <taxon>Orbiliales</taxon>
        <taxon>Orbiliaceae</taxon>
        <taxon>Orbilia</taxon>
    </lineage>
</organism>
<dbReference type="EMBL" id="WIPF01000097">
    <property type="protein sequence ID" value="KAF3209863.1"/>
    <property type="molecule type" value="Genomic_DNA"/>
</dbReference>